<evidence type="ECO:0000313" key="4">
    <source>
        <dbReference type="EMBL" id="KAF2999666.1"/>
    </source>
</evidence>
<proteinExistence type="inferred from homology"/>
<dbReference type="InterPro" id="IPR004839">
    <property type="entry name" value="Aminotransferase_I/II_large"/>
</dbReference>
<sequence length="369" mass="41146">MQLCTQDKMLDFIKTKSLNLLEPNALTYLDGPFGSKRLRQAMAGFVNARFRPASIVTTNEVSFVAGVTALNQIMARCLAEENEGLLLGMPIYGSFVPDLQTTSKCKLIYTPFGEVDQFSAGTADCYERALQEAQRNGTKVCALVIANPHNPLGRCYSPDALEAIVRFCCKHDIHLISDEIYACSVYHTDETHQGFTSVLSIDFAGLNKGLIHVLYGFSKDFAAAGLRLGCLISRNNELTKAVRSLARFHWTAPIADAVATTILEDEEFYNEFLNESHRTLKYHRSIAAKAFDDAGIPYERTANAGFFLWCDLSACLHGTSWEAEDELKQKLYDHGVEMSSGRAYHDEAPGKFRFLFSVDTDTLEEGLRR</sequence>
<comment type="caution">
    <text evidence="4">The sequence shown here is derived from an EMBL/GenBank/DDBJ whole genome shotgun (WGS) entry which is preliminary data.</text>
</comment>
<evidence type="ECO:0000259" key="3">
    <source>
        <dbReference type="Pfam" id="PF00155"/>
    </source>
</evidence>
<dbReference type="SUPFAM" id="SSF53383">
    <property type="entry name" value="PLP-dependent transferases"/>
    <property type="match status" value="1"/>
</dbReference>
<dbReference type="Pfam" id="PF00155">
    <property type="entry name" value="Aminotran_1_2"/>
    <property type="match status" value="1"/>
</dbReference>
<dbReference type="PRINTS" id="PR00753">
    <property type="entry name" value="ACCSYNTHASE"/>
</dbReference>
<dbReference type="CDD" id="cd00609">
    <property type="entry name" value="AAT_like"/>
    <property type="match status" value="1"/>
</dbReference>
<name>A0A9P4W6V4_CURKU</name>
<dbReference type="GO" id="GO:0006520">
    <property type="term" value="P:amino acid metabolic process"/>
    <property type="evidence" value="ECO:0007669"/>
    <property type="project" value="TreeGrafter"/>
</dbReference>
<dbReference type="InterPro" id="IPR015422">
    <property type="entry name" value="PyrdxlP-dep_Trfase_small"/>
</dbReference>
<dbReference type="OrthoDB" id="7042322at2759"/>
<protein>
    <recommendedName>
        <fullName evidence="3">Aminotransferase class I/classII large domain-containing protein</fullName>
    </recommendedName>
</protein>
<dbReference type="InterPro" id="IPR015421">
    <property type="entry name" value="PyrdxlP-dep_Trfase_major"/>
</dbReference>
<dbReference type="GO" id="GO:0008483">
    <property type="term" value="F:transaminase activity"/>
    <property type="evidence" value="ECO:0007669"/>
    <property type="project" value="TreeGrafter"/>
</dbReference>
<comment type="similarity">
    <text evidence="1">Belongs to the class-I pyridoxal-phosphate-dependent aminotransferase family.</text>
</comment>
<evidence type="ECO:0000313" key="5">
    <source>
        <dbReference type="Proteomes" id="UP000801428"/>
    </source>
</evidence>
<dbReference type="InterPro" id="IPR004838">
    <property type="entry name" value="NHTrfase_class1_PyrdxlP-BS"/>
</dbReference>
<organism evidence="4 5">
    <name type="scientific">Curvularia kusanoi</name>
    <name type="common">Cochliobolus kusanoi</name>
    <dbReference type="NCBI Taxonomy" id="90978"/>
    <lineage>
        <taxon>Eukaryota</taxon>
        <taxon>Fungi</taxon>
        <taxon>Dikarya</taxon>
        <taxon>Ascomycota</taxon>
        <taxon>Pezizomycotina</taxon>
        <taxon>Dothideomycetes</taxon>
        <taxon>Pleosporomycetidae</taxon>
        <taxon>Pleosporales</taxon>
        <taxon>Pleosporineae</taxon>
        <taxon>Pleosporaceae</taxon>
        <taxon>Curvularia</taxon>
    </lineage>
</organism>
<dbReference type="AlphaFoldDB" id="A0A9P4W6V4"/>
<dbReference type="InterPro" id="IPR050478">
    <property type="entry name" value="Ethylene_sulfur-biosynth"/>
</dbReference>
<dbReference type="InterPro" id="IPR015424">
    <property type="entry name" value="PyrdxlP-dep_Trfase"/>
</dbReference>
<reference evidence="4" key="1">
    <citation type="submission" date="2019-04" db="EMBL/GenBank/DDBJ databases">
        <title>Sequencing of skin fungus with MAO and IRED activity.</title>
        <authorList>
            <person name="Marsaioli A.J."/>
            <person name="Bonatto J.M.C."/>
            <person name="Reis Junior O."/>
        </authorList>
    </citation>
    <scope>NUCLEOTIDE SEQUENCE</scope>
    <source>
        <strain evidence="4">30M1</strain>
    </source>
</reference>
<feature type="domain" description="Aminotransferase class I/classII large" evidence="3">
    <location>
        <begin position="31"/>
        <end position="369"/>
    </location>
</feature>
<dbReference type="GO" id="GO:0030170">
    <property type="term" value="F:pyridoxal phosphate binding"/>
    <property type="evidence" value="ECO:0007669"/>
    <property type="project" value="InterPro"/>
</dbReference>
<evidence type="ECO:0000256" key="2">
    <source>
        <dbReference type="ARBA" id="ARBA00022898"/>
    </source>
</evidence>
<dbReference type="PANTHER" id="PTHR43795">
    <property type="entry name" value="BIFUNCTIONAL ASPARTATE AMINOTRANSFERASE AND GLUTAMATE/ASPARTATE-PREPHENATE AMINOTRANSFERASE-RELATED"/>
    <property type="match status" value="1"/>
</dbReference>
<gene>
    <name evidence="4" type="ORF">E8E13_001012</name>
</gene>
<accession>A0A9P4W6V4</accession>
<dbReference type="PROSITE" id="PS00105">
    <property type="entry name" value="AA_TRANSFER_CLASS_1"/>
    <property type="match status" value="1"/>
</dbReference>
<dbReference type="Gene3D" id="3.90.1150.10">
    <property type="entry name" value="Aspartate Aminotransferase, domain 1"/>
    <property type="match status" value="1"/>
</dbReference>
<keyword evidence="5" id="KW-1185">Reference proteome</keyword>
<dbReference type="Proteomes" id="UP000801428">
    <property type="component" value="Unassembled WGS sequence"/>
</dbReference>
<dbReference type="PANTHER" id="PTHR43795:SF39">
    <property type="entry name" value="AMINOTRANSFERASE CLASS I_CLASSII DOMAIN-CONTAINING PROTEIN"/>
    <property type="match status" value="1"/>
</dbReference>
<evidence type="ECO:0000256" key="1">
    <source>
        <dbReference type="ARBA" id="ARBA00007441"/>
    </source>
</evidence>
<keyword evidence="2" id="KW-0663">Pyridoxal phosphate</keyword>
<dbReference type="EMBL" id="SWKU01000016">
    <property type="protein sequence ID" value="KAF2999666.1"/>
    <property type="molecule type" value="Genomic_DNA"/>
</dbReference>
<dbReference type="Gene3D" id="3.40.640.10">
    <property type="entry name" value="Type I PLP-dependent aspartate aminotransferase-like (Major domain)"/>
    <property type="match status" value="1"/>
</dbReference>